<keyword evidence="4" id="KW-1185">Reference proteome</keyword>
<evidence type="ECO:0000256" key="1">
    <source>
        <dbReference type="SAM" id="MobiDB-lite"/>
    </source>
</evidence>
<dbReference type="Proteomes" id="UP000773064">
    <property type="component" value="Unassembled WGS sequence"/>
</dbReference>
<keyword evidence="2" id="KW-0732">Signal</keyword>
<comment type="caution">
    <text evidence="3">The sequence shown here is derived from an EMBL/GenBank/DDBJ whole genome shotgun (WGS) entry which is preliminary data.</text>
</comment>
<accession>A0ABS5UQS6</accession>
<dbReference type="RefSeq" id="WP_214358522.1">
    <property type="nucleotide sequence ID" value="NZ_JAFEJS010000008.1"/>
</dbReference>
<name>A0ABS5UQS6_9BIFI</name>
<feature type="chain" id="PRO_5046818112" description="Tubuliform spidroin" evidence="2">
    <location>
        <begin position="28"/>
        <end position="952"/>
    </location>
</feature>
<feature type="compositionally biased region" description="Low complexity" evidence="1">
    <location>
        <begin position="912"/>
        <end position="941"/>
    </location>
</feature>
<feature type="region of interest" description="Disordered" evidence="1">
    <location>
        <begin position="911"/>
        <end position="952"/>
    </location>
</feature>
<feature type="region of interest" description="Disordered" evidence="1">
    <location>
        <begin position="706"/>
        <end position="855"/>
    </location>
</feature>
<protein>
    <recommendedName>
        <fullName evidence="5">Tubuliform spidroin</fullName>
    </recommendedName>
</protein>
<dbReference type="EMBL" id="JAFEJS010000008">
    <property type="protein sequence ID" value="MBT1173252.1"/>
    <property type="molecule type" value="Genomic_DNA"/>
</dbReference>
<sequence>MKRTTSGLTRVCAGACALVVASSLALGGAIGADVAAARAAIPSIEGRDVFTVTDDEGEPGDLFLTDVSGASGSSSSDASGADTAVEQPLAVTQVESGKRDIPLDVDVAYSLDGPNVGRTKIAGATGVVGVHVRVGKKLLDGLSHGVAGNVSGSSSDGSADAPLSSQRFLVVFTVPTRVADDVTVSVDDSIVGTQGSNTLIAAVARVGERIDCYMNATKFTMGPVAVVSASGASALAGEARAMGDGSATFTQPGTDGAGKNGTDGKSAGSGSADSSGFNGSNGSGAAGSSAAGSATTGGAAAASSASSVSSSGRYQRLIEKLTALRDLERSLAQSEIAEKQADYDKAFHAYMAAYVGSYTNHLSGSIGSSTQLTALMGTAGELSGDTPLAAAVLGEANATNALASAHQHTGAADAIEQVIRMVRAQGVTGLSDTLRRRAGEEQTEGAKEYSAGQSQLSQAMIPYSMAYTDAYTKHLSALTGGTSAGASAYRDQAIAATDKEFASGGSHAGDTAKVDAALSALASARERTGTASAYRQIVLRFADDLSGAASLTSDTAESDVSGLATSPSSSDTTESDVSRSGTAPNSSDTAGSDANGSDSASETSHPIGSDVNGSGSAAKTSDSVGSDVLRSLMVAGRGLNALAVEMERVSSGMGHGESDADRDSSVAARSARVVTNEAGGLSERSAYGSLSTLAEIARLRRQAAAERKAAKASSGDVTTTVIDESAAKTDSADVMKFAGAVPGAGKSASGGASSSGAAGSSDSGSSGTTGATPSSGSSGKSVSGGASGAGTQDGDAASAAAKTGTGMGGAQAEASSGSASSSGSGDGASSDGSRAGNGPSGSSGTGRSAGSSATAEALANRLSPYFGMIGMDPGPMLSVDTDGLINDTTTLSDAGELIAAALDQGADKLLPASGAASSSKSSDDSSSGASSDGGPSSGASSVTRFLIVEPGL</sequence>
<feature type="compositionally biased region" description="Low complexity" evidence="1">
    <location>
        <begin position="264"/>
        <end position="278"/>
    </location>
</feature>
<feature type="region of interest" description="Disordered" evidence="1">
    <location>
        <begin position="553"/>
        <end position="623"/>
    </location>
</feature>
<feature type="compositionally biased region" description="Low complexity" evidence="1">
    <location>
        <begin position="586"/>
        <end position="601"/>
    </location>
</feature>
<proteinExistence type="predicted"/>
<reference evidence="3 4" key="1">
    <citation type="journal article" date="2021" name="Environ. Microbiol.">
        <title>Genetic insights into the dark matter of the mammalian gut microbiota through targeted genome reconstruction.</title>
        <authorList>
            <person name="Lugli G.A."/>
            <person name="Alessandri G."/>
            <person name="Milani C."/>
            <person name="Viappiani A."/>
            <person name="Fontana F."/>
            <person name="Tarracchini C."/>
            <person name="Mancabelli L."/>
            <person name="Argentini C."/>
            <person name="Ruiz L."/>
            <person name="Margolles A."/>
            <person name="van Sinderen D."/>
            <person name="Turroni F."/>
            <person name="Ventura M."/>
        </authorList>
    </citation>
    <scope>NUCLEOTIDE SEQUENCE [LARGE SCALE GENOMIC DNA]</scope>
    <source>
        <strain evidence="3 4">MA2</strain>
    </source>
</reference>
<feature type="region of interest" description="Disordered" evidence="1">
    <location>
        <begin position="61"/>
        <end position="83"/>
    </location>
</feature>
<evidence type="ECO:0008006" key="5">
    <source>
        <dbReference type="Google" id="ProtNLM"/>
    </source>
</evidence>
<feature type="signal peptide" evidence="2">
    <location>
        <begin position="1"/>
        <end position="27"/>
    </location>
</feature>
<evidence type="ECO:0000256" key="2">
    <source>
        <dbReference type="SAM" id="SignalP"/>
    </source>
</evidence>
<feature type="compositionally biased region" description="Low complexity" evidence="1">
    <location>
        <begin position="738"/>
        <end position="837"/>
    </location>
</feature>
<evidence type="ECO:0000313" key="3">
    <source>
        <dbReference type="EMBL" id="MBT1173252.1"/>
    </source>
</evidence>
<evidence type="ECO:0000313" key="4">
    <source>
        <dbReference type="Proteomes" id="UP000773064"/>
    </source>
</evidence>
<gene>
    <name evidence="3" type="ORF">JS528_07795</name>
</gene>
<organism evidence="3 4">
    <name type="scientific">Bifidobacterium santillanense</name>
    <dbReference type="NCBI Taxonomy" id="2809028"/>
    <lineage>
        <taxon>Bacteria</taxon>
        <taxon>Bacillati</taxon>
        <taxon>Actinomycetota</taxon>
        <taxon>Actinomycetes</taxon>
        <taxon>Bifidobacteriales</taxon>
        <taxon>Bifidobacteriaceae</taxon>
        <taxon>Bifidobacterium</taxon>
    </lineage>
</organism>
<feature type="compositionally biased region" description="Low complexity" evidence="1">
    <location>
        <begin position="68"/>
        <end position="82"/>
    </location>
</feature>
<feature type="region of interest" description="Disordered" evidence="1">
    <location>
        <begin position="243"/>
        <end position="290"/>
    </location>
</feature>
<feature type="compositionally biased region" description="Polar residues" evidence="1">
    <location>
        <begin position="602"/>
        <end position="623"/>
    </location>
</feature>
<feature type="compositionally biased region" description="Low complexity" evidence="1">
    <location>
        <begin position="845"/>
        <end position="855"/>
    </location>
</feature>